<evidence type="ECO:0000313" key="2">
    <source>
        <dbReference type="Proteomes" id="UP000053989"/>
    </source>
</evidence>
<protein>
    <submittedName>
        <fullName evidence="1">Uncharacterized protein</fullName>
    </submittedName>
</protein>
<proteinExistence type="predicted"/>
<name>A0A0C3DEX4_9AGAM</name>
<dbReference type="Proteomes" id="UP000053989">
    <property type="component" value="Unassembled WGS sequence"/>
</dbReference>
<reference evidence="1 2" key="1">
    <citation type="submission" date="2014-04" db="EMBL/GenBank/DDBJ databases">
        <authorList>
            <consortium name="DOE Joint Genome Institute"/>
            <person name="Kuo A."/>
            <person name="Kohler A."/>
            <person name="Nagy L.G."/>
            <person name="Floudas D."/>
            <person name="Copeland A."/>
            <person name="Barry K.W."/>
            <person name="Cichocki N."/>
            <person name="Veneault-Fourrey C."/>
            <person name="LaButti K."/>
            <person name="Lindquist E.A."/>
            <person name="Lipzen A."/>
            <person name="Lundell T."/>
            <person name="Morin E."/>
            <person name="Murat C."/>
            <person name="Sun H."/>
            <person name="Tunlid A."/>
            <person name="Henrissat B."/>
            <person name="Grigoriev I.V."/>
            <person name="Hibbett D.S."/>
            <person name="Martin F."/>
            <person name="Nordberg H.P."/>
            <person name="Cantor M.N."/>
            <person name="Hua S.X."/>
        </authorList>
    </citation>
    <scope>NUCLEOTIDE SEQUENCE [LARGE SCALE GENOMIC DNA]</scope>
    <source>
        <strain evidence="1 2">Foug A</strain>
    </source>
</reference>
<dbReference type="HOGENOM" id="CLU_2456063_0_0_1"/>
<sequence>MALSVALESTRHIINAPQYRTFGNATKVLAVSSVSILRFGRGHKFMLSIPIYSEYRAARQPPTTEAYSARILCPVFHTFTRYLEMVIHW</sequence>
<evidence type="ECO:0000313" key="1">
    <source>
        <dbReference type="EMBL" id="KIM54934.1"/>
    </source>
</evidence>
<dbReference type="AlphaFoldDB" id="A0A0C3DEX4"/>
<reference evidence="2" key="2">
    <citation type="submission" date="2015-01" db="EMBL/GenBank/DDBJ databases">
        <title>Evolutionary Origins and Diversification of the Mycorrhizal Mutualists.</title>
        <authorList>
            <consortium name="DOE Joint Genome Institute"/>
            <consortium name="Mycorrhizal Genomics Consortium"/>
            <person name="Kohler A."/>
            <person name="Kuo A."/>
            <person name="Nagy L.G."/>
            <person name="Floudas D."/>
            <person name="Copeland A."/>
            <person name="Barry K.W."/>
            <person name="Cichocki N."/>
            <person name="Veneault-Fourrey C."/>
            <person name="LaButti K."/>
            <person name="Lindquist E.A."/>
            <person name="Lipzen A."/>
            <person name="Lundell T."/>
            <person name="Morin E."/>
            <person name="Murat C."/>
            <person name="Riley R."/>
            <person name="Ohm R."/>
            <person name="Sun H."/>
            <person name="Tunlid A."/>
            <person name="Henrissat B."/>
            <person name="Grigoriev I.V."/>
            <person name="Hibbett D.S."/>
            <person name="Martin F."/>
        </authorList>
    </citation>
    <scope>NUCLEOTIDE SEQUENCE [LARGE SCALE GENOMIC DNA]</scope>
    <source>
        <strain evidence="2">Foug A</strain>
    </source>
</reference>
<keyword evidence="2" id="KW-1185">Reference proteome</keyword>
<dbReference type="EMBL" id="KN822144">
    <property type="protein sequence ID" value="KIM54934.1"/>
    <property type="molecule type" value="Genomic_DNA"/>
</dbReference>
<accession>A0A0C3DEX4</accession>
<gene>
    <name evidence="1" type="ORF">SCLCIDRAFT_334856</name>
</gene>
<organism evidence="1 2">
    <name type="scientific">Scleroderma citrinum Foug A</name>
    <dbReference type="NCBI Taxonomy" id="1036808"/>
    <lineage>
        <taxon>Eukaryota</taxon>
        <taxon>Fungi</taxon>
        <taxon>Dikarya</taxon>
        <taxon>Basidiomycota</taxon>
        <taxon>Agaricomycotina</taxon>
        <taxon>Agaricomycetes</taxon>
        <taxon>Agaricomycetidae</taxon>
        <taxon>Boletales</taxon>
        <taxon>Sclerodermatineae</taxon>
        <taxon>Sclerodermataceae</taxon>
        <taxon>Scleroderma</taxon>
    </lineage>
</organism>
<dbReference type="InParanoid" id="A0A0C3DEX4"/>